<dbReference type="PANTHER" id="PTHR11054:SF0">
    <property type="entry name" value="6-PHOSPHOGLUCONOLACTONASE"/>
    <property type="match status" value="1"/>
</dbReference>
<dbReference type="Pfam" id="PF01182">
    <property type="entry name" value="Glucosamine_iso"/>
    <property type="match status" value="1"/>
</dbReference>
<comment type="similarity">
    <text evidence="4 7">Belongs to the glucosamine/galactosamine-6-phosphate isomerase family. 6-phosphogluconolactonase subfamily.</text>
</comment>
<reference evidence="9" key="1">
    <citation type="submission" date="2017-05" db="EMBL/GenBank/DDBJ databases">
        <authorList>
            <person name="Imhoff J.F."/>
            <person name="Rahn T."/>
            <person name="Kuenzel S."/>
            <person name="Neulinger S.C."/>
        </authorList>
    </citation>
    <scope>NUCLEOTIDE SEQUENCE</scope>
    <source>
        <strain evidence="9">DSM 4395</strain>
    </source>
</reference>
<evidence type="ECO:0000259" key="8">
    <source>
        <dbReference type="Pfam" id="PF01182"/>
    </source>
</evidence>
<dbReference type="InterPro" id="IPR037171">
    <property type="entry name" value="NagB/RpiA_transferase-like"/>
</dbReference>
<evidence type="ECO:0000256" key="5">
    <source>
        <dbReference type="ARBA" id="ARBA00013198"/>
    </source>
</evidence>
<keyword evidence="7" id="KW-0378">Hydrolase</keyword>
<accession>A0AAJ0UHW1</accession>
<name>A0AAJ0UHW1_HALSE</name>
<feature type="domain" description="Glucosamine/galactosamine-6-phosphate isomerase" evidence="8">
    <location>
        <begin position="18"/>
        <end position="218"/>
    </location>
</feature>
<evidence type="ECO:0000313" key="9">
    <source>
        <dbReference type="EMBL" id="MBK5931811.1"/>
    </source>
</evidence>
<dbReference type="EC" id="3.1.1.31" evidence="5 7"/>
<dbReference type="EMBL" id="NHSF01000070">
    <property type="protein sequence ID" value="MBK5931811.1"/>
    <property type="molecule type" value="Genomic_DNA"/>
</dbReference>
<proteinExistence type="inferred from homology"/>
<dbReference type="AlphaFoldDB" id="A0AAJ0UHW1"/>
<evidence type="ECO:0000256" key="7">
    <source>
        <dbReference type="RuleBase" id="RU365095"/>
    </source>
</evidence>
<dbReference type="InterPro" id="IPR006148">
    <property type="entry name" value="Glc/Gal-6P_isomerase"/>
</dbReference>
<keyword evidence="10" id="KW-1185">Reference proteome</keyword>
<dbReference type="CDD" id="cd01400">
    <property type="entry name" value="6PGL"/>
    <property type="match status" value="1"/>
</dbReference>
<dbReference type="InterPro" id="IPR005900">
    <property type="entry name" value="6-phosphogluconolactonase_DevB"/>
</dbReference>
<comment type="pathway">
    <text evidence="3 7">Carbohydrate degradation; pentose phosphate pathway; D-ribulose 5-phosphate from D-glucose 6-phosphate (oxidative stage): step 2/3.</text>
</comment>
<evidence type="ECO:0000256" key="6">
    <source>
        <dbReference type="ARBA" id="ARBA00020337"/>
    </source>
</evidence>
<dbReference type="InterPro" id="IPR039104">
    <property type="entry name" value="6PGL"/>
</dbReference>
<dbReference type="RefSeq" id="WP_201246646.1">
    <property type="nucleotide sequence ID" value="NZ_NHSF01000070.1"/>
</dbReference>
<sequence>MLSDAIVLPGADTELFADTTAVADAVAERILAAATTAIEHHGRFRLCLAGGTTPTAAYARLKDAEADWAHWWIYHGDERCSPARDGERNSSAAGEAWLDHVPVPRLQIHAIPVELGAEIGAAAYELIVWTALPFDLVLLGMGEDGHTASLFPGREIPEDRLVMPVFDAPKPPPDRVSLTLQALANSQQVLILVTGDGKAEAVKRWRQGEDLPIARVARAARARSRVLMDRAAAAV</sequence>
<evidence type="ECO:0000256" key="1">
    <source>
        <dbReference type="ARBA" id="ARBA00000832"/>
    </source>
</evidence>
<dbReference type="GO" id="GO:0005975">
    <property type="term" value="P:carbohydrate metabolic process"/>
    <property type="evidence" value="ECO:0007669"/>
    <property type="project" value="UniProtKB-UniRule"/>
</dbReference>
<dbReference type="SUPFAM" id="SSF100950">
    <property type="entry name" value="NagB/RpiA/CoA transferase-like"/>
    <property type="match status" value="1"/>
</dbReference>
<comment type="function">
    <text evidence="2 7">Hydrolysis of 6-phosphogluconolactone to 6-phosphogluconate.</text>
</comment>
<comment type="caution">
    <text evidence="9">The sequence shown here is derived from an EMBL/GenBank/DDBJ whole genome shotgun (WGS) entry which is preliminary data.</text>
</comment>
<dbReference type="NCBIfam" id="TIGR01198">
    <property type="entry name" value="pgl"/>
    <property type="match status" value="1"/>
</dbReference>
<evidence type="ECO:0000256" key="2">
    <source>
        <dbReference type="ARBA" id="ARBA00002681"/>
    </source>
</evidence>
<dbReference type="GO" id="GO:0006098">
    <property type="term" value="P:pentose-phosphate shunt"/>
    <property type="evidence" value="ECO:0007669"/>
    <property type="project" value="InterPro"/>
</dbReference>
<protein>
    <recommendedName>
        <fullName evidence="6 7">6-phosphogluconolactonase</fullName>
        <shortName evidence="7">6PGL</shortName>
        <ecNumber evidence="5 7">3.1.1.31</ecNumber>
    </recommendedName>
</protein>
<reference evidence="9" key="2">
    <citation type="journal article" date="2020" name="Microorganisms">
        <title>Osmotic Adaptation and Compatible Solute Biosynthesis of Phototrophic Bacteria as Revealed from Genome Analyses.</title>
        <authorList>
            <person name="Imhoff J.F."/>
            <person name="Rahn T."/>
            <person name="Kunzel S."/>
            <person name="Keller A."/>
            <person name="Neulinger S.C."/>
        </authorList>
    </citation>
    <scope>NUCLEOTIDE SEQUENCE</scope>
    <source>
        <strain evidence="9">DSM 4395</strain>
    </source>
</reference>
<organism evidence="9 10">
    <name type="scientific">Halochromatium salexigens</name>
    <name type="common">Chromatium salexigens</name>
    <dbReference type="NCBI Taxonomy" id="49447"/>
    <lineage>
        <taxon>Bacteria</taxon>
        <taxon>Pseudomonadati</taxon>
        <taxon>Pseudomonadota</taxon>
        <taxon>Gammaproteobacteria</taxon>
        <taxon>Chromatiales</taxon>
        <taxon>Chromatiaceae</taxon>
        <taxon>Halochromatium</taxon>
    </lineage>
</organism>
<dbReference type="Gene3D" id="3.40.50.1360">
    <property type="match status" value="1"/>
</dbReference>
<comment type="catalytic activity">
    <reaction evidence="1 7">
        <text>6-phospho-D-glucono-1,5-lactone + H2O = 6-phospho-D-gluconate + H(+)</text>
        <dbReference type="Rhea" id="RHEA:12556"/>
        <dbReference type="ChEBI" id="CHEBI:15377"/>
        <dbReference type="ChEBI" id="CHEBI:15378"/>
        <dbReference type="ChEBI" id="CHEBI:57955"/>
        <dbReference type="ChEBI" id="CHEBI:58759"/>
        <dbReference type="EC" id="3.1.1.31"/>
    </reaction>
</comment>
<evidence type="ECO:0000256" key="3">
    <source>
        <dbReference type="ARBA" id="ARBA00004961"/>
    </source>
</evidence>
<dbReference type="Proteomes" id="UP001296967">
    <property type="component" value="Unassembled WGS sequence"/>
</dbReference>
<gene>
    <name evidence="7" type="primary">pgl</name>
    <name evidence="9" type="ORF">CCR82_15075</name>
</gene>
<dbReference type="GO" id="GO:0017057">
    <property type="term" value="F:6-phosphogluconolactonase activity"/>
    <property type="evidence" value="ECO:0007669"/>
    <property type="project" value="UniProtKB-UniRule"/>
</dbReference>
<dbReference type="PANTHER" id="PTHR11054">
    <property type="entry name" value="6-PHOSPHOGLUCONOLACTONASE"/>
    <property type="match status" value="1"/>
</dbReference>
<evidence type="ECO:0000313" key="10">
    <source>
        <dbReference type="Proteomes" id="UP001296967"/>
    </source>
</evidence>
<evidence type="ECO:0000256" key="4">
    <source>
        <dbReference type="ARBA" id="ARBA00010662"/>
    </source>
</evidence>